<name>A0A4C1VMS6_EUMVA</name>
<evidence type="ECO:0000313" key="2">
    <source>
        <dbReference type="EMBL" id="GBP39830.1"/>
    </source>
</evidence>
<dbReference type="EMBL" id="BGZK01000372">
    <property type="protein sequence ID" value="GBP39830.1"/>
    <property type="molecule type" value="Genomic_DNA"/>
</dbReference>
<dbReference type="AlphaFoldDB" id="A0A4C1VMS6"/>
<feature type="region of interest" description="Disordered" evidence="1">
    <location>
        <begin position="19"/>
        <end position="43"/>
    </location>
</feature>
<accession>A0A4C1VMS6</accession>
<evidence type="ECO:0000313" key="3">
    <source>
        <dbReference type="Proteomes" id="UP000299102"/>
    </source>
</evidence>
<dbReference type="Proteomes" id="UP000299102">
    <property type="component" value="Unassembled WGS sequence"/>
</dbReference>
<evidence type="ECO:0000256" key="1">
    <source>
        <dbReference type="SAM" id="MobiDB-lite"/>
    </source>
</evidence>
<organism evidence="2 3">
    <name type="scientific">Eumeta variegata</name>
    <name type="common">Bagworm moth</name>
    <name type="synonym">Eumeta japonica</name>
    <dbReference type="NCBI Taxonomy" id="151549"/>
    <lineage>
        <taxon>Eukaryota</taxon>
        <taxon>Metazoa</taxon>
        <taxon>Ecdysozoa</taxon>
        <taxon>Arthropoda</taxon>
        <taxon>Hexapoda</taxon>
        <taxon>Insecta</taxon>
        <taxon>Pterygota</taxon>
        <taxon>Neoptera</taxon>
        <taxon>Endopterygota</taxon>
        <taxon>Lepidoptera</taxon>
        <taxon>Glossata</taxon>
        <taxon>Ditrysia</taxon>
        <taxon>Tineoidea</taxon>
        <taxon>Psychidae</taxon>
        <taxon>Oiketicinae</taxon>
        <taxon>Eumeta</taxon>
    </lineage>
</organism>
<keyword evidence="3" id="KW-1185">Reference proteome</keyword>
<sequence>MQKSDLRVGLKAGTESVRGANWRRQQCQKQNRTQDNYQDHDRERNQFDIQNEEIYYISTPAEPWASHKTYFTQLKAVVYDLLSVAGRTPLKTRDNVGCLDVFVTRAKY</sequence>
<comment type="caution">
    <text evidence="2">The sequence shown here is derived from an EMBL/GenBank/DDBJ whole genome shotgun (WGS) entry which is preliminary data.</text>
</comment>
<proteinExistence type="predicted"/>
<reference evidence="2 3" key="1">
    <citation type="journal article" date="2019" name="Commun. Biol.">
        <title>The bagworm genome reveals a unique fibroin gene that provides high tensile strength.</title>
        <authorList>
            <person name="Kono N."/>
            <person name="Nakamura H."/>
            <person name="Ohtoshi R."/>
            <person name="Tomita M."/>
            <person name="Numata K."/>
            <person name="Arakawa K."/>
        </authorList>
    </citation>
    <scope>NUCLEOTIDE SEQUENCE [LARGE SCALE GENOMIC DNA]</scope>
</reference>
<feature type="compositionally biased region" description="Polar residues" evidence="1">
    <location>
        <begin position="23"/>
        <end position="36"/>
    </location>
</feature>
<protein>
    <submittedName>
        <fullName evidence="2">Uncharacterized protein</fullName>
    </submittedName>
</protein>
<gene>
    <name evidence="2" type="ORF">EVAR_29060_1</name>
</gene>